<name>A0A2J6TB39_9HELO</name>
<evidence type="ECO:0000313" key="2">
    <source>
        <dbReference type="EMBL" id="PMD60236.1"/>
    </source>
</evidence>
<evidence type="ECO:0000256" key="1">
    <source>
        <dbReference type="SAM" id="MobiDB-lite"/>
    </source>
</evidence>
<keyword evidence="3" id="KW-1185">Reference proteome</keyword>
<proteinExistence type="predicted"/>
<dbReference type="EMBL" id="KZ613791">
    <property type="protein sequence ID" value="PMD60236.1"/>
    <property type="molecule type" value="Genomic_DNA"/>
</dbReference>
<dbReference type="AlphaFoldDB" id="A0A2J6TB39"/>
<feature type="region of interest" description="Disordered" evidence="1">
    <location>
        <begin position="175"/>
        <end position="219"/>
    </location>
</feature>
<dbReference type="GeneID" id="36580590"/>
<evidence type="ECO:0000313" key="3">
    <source>
        <dbReference type="Proteomes" id="UP000235371"/>
    </source>
</evidence>
<feature type="compositionally biased region" description="Polar residues" evidence="1">
    <location>
        <begin position="88"/>
        <end position="108"/>
    </location>
</feature>
<feature type="compositionally biased region" description="Polar residues" evidence="1">
    <location>
        <begin position="152"/>
        <end position="163"/>
    </location>
</feature>
<dbReference type="InParanoid" id="A0A2J6TB39"/>
<protein>
    <submittedName>
        <fullName evidence="2">Uncharacterized protein</fullName>
    </submittedName>
</protein>
<feature type="compositionally biased region" description="Polar residues" evidence="1">
    <location>
        <begin position="189"/>
        <end position="205"/>
    </location>
</feature>
<dbReference type="RefSeq" id="XP_024737140.1">
    <property type="nucleotide sequence ID" value="XM_024872510.1"/>
</dbReference>
<accession>A0A2J6TB39</accession>
<gene>
    <name evidence="2" type="ORF">K444DRAFT_399438</name>
</gene>
<sequence>MSCVRPSASGLKKHLRVLPEPVPQIHASSAMPSTLDAQSVHQCVMRLLDLATTLAKTLEDGGESGQLRQGGWDGAHHPPPPMSMRPSNTSSANSSRLLTENDVNSPPANNLRPDEPASINTPVSEQVDERSDTTVGGDGQHLKKRRRVDEVGSSQLNPRAHSNFSILHANDYFSPETSNPLTEGHGDSPFSSTQVSAKHPSSQEKSGIKRRPKEEKEPIRAVNKYLETVLENCGPGDRTQDKAQPTTSKDVNFAASTNEIIAVMRIQMNKWYPLLGSNEADDGPIKILPANQPFHVYLTQQLPLRLRMWLNGKGNEVENLPDYEIQGSTLCDYLDHWLSGGHFNVKWEGCAQTNICVTIEKQKQEMTIFFGWKRGREALRRIYESRPKPKDKR</sequence>
<organism evidence="2 3">
    <name type="scientific">Hyaloscypha bicolor E</name>
    <dbReference type="NCBI Taxonomy" id="1095630"/>
    <lineage>
        <taxon>Eukaryota</taxon>
        <taxon>Fungi</taxon>
        <taxon>Dikarya</taxon>
        <taxon>Ascomycota</taxon>
        <taxon>Pezizomycotina</taxon>
        <taxon>Leotiomycetes</taxon>
        <taxon>Helotiales</taxon>
        <taxon>Hyaloscyphaceae</taxon>
        <taxon>Hyaloscypha</taxon>
        <taxon>Hyaloscypha bicolor</taxon>
    </lineage>
</organism>
<feature type="region of interest" description="Disordered" evidence="1">
    <location>
        <begin position="60"/>
        <end position="163"/>
    </location>
</feature>
<dbReference type="Proteomes" id="UP000235371">
    <property type="component" value="Unassembled WGS sequence"/>
</dbReference>
<reference evidence="2 3" key="1">
    <citation type="submission" date="2016-04" db="EMBL/GenBank/DDBJ databases">
        <title>A degradative enzymes factory behind the ericoid mycorrhizal symbiosis.</title>
        <authorList>
            <consortium name="DOE Joint Genome Institute"/>
            <person name="Martino E."/>
            <person name="Morin E."/>
            <person name="Grelet G."/>
            <person name="Kuo A."/>
            <person name="Kohler A."/>
            <person name="Daghino S."/>
            <person name="Barry K."/>
            <person name="Choi C."/>
            <person name="Cichocki N."/>
            <person name="Clum A."/>
            <person name="Copeland A."/>
            <person name="Hainaut M."/>
            <person name="Haridas S."/>
            <person name="Labutti K."/>
            <person name="Lindquist E."/>
            <person name="Lipzen A."/>
            <person name="Khouja H.-R."/>
            <person name="Murat C."/>
            <person name="Ohm R."/>
            <person name="Olson A."/>
            <person name="Spatafora J."/>
            <person name="Veneault-Fourrey C."/>
            <person name="Henrissat B."/>
            <person name="Grigoriev I."/>
            <person name="Martin F."/>
            <person name="Perotto S."/>
        </authorList>
    </citation>
    <scope>NUCLEOTIDE SEQUENCE [LARGE SCALE GENOMIC DNA]</scope>
    <source>
        <strain evidence="2 3">E</strain>
    </source>
</reference>